<dbReference type="Proteomes" id="UP001557470">
    <property type="component" value="Unassembled WGS sequence"/>
</dbReference>
<feature type="region of interest" description="Disordered" evidence="1">
    <location>
        <begin position="76"/>
        <end position="113"/>
    </location>
</feature>
<evidence type="ECO:0000313" key="3">
    <source>
        <dbReference type="Proteomes" id="UP001557470"/>
    </source>
</evidence>
<name>A0ABD0XB01_UMBPY</name>
<evidence type="ECO:0000256" key="1">
    <source>
        <dbReference type="SAM" id="MobiDB-lite"/>
    </source>
</evidence>
<dbReference type="EMBL" id="JAGEUA010000004">
    <property type="protein sequence ID" value="KAL0984117.1"/>
    <property type="molecule type" value="Genomic_DNA"/>
</dbReference>
<feature type="compositionally biased region" description="Basic and acidic residues" evidence="1">
    <location>
        <begin position="85"/>
        <end position="95"/>
    </location>
</feature>
<organism evidence="2 3">
    <name type="scientific">Umbra pygmaea</name>
    <name type="common">Eastern mudminnow</name>
    <dbReference type="NCBI Taxonomy" id="75934"/>
    <lineage>
        <taxon>Eukaryota</taxon>
        <taxon>Metazoa</taxon>
        <taxon>Chordata</taxon>
        <taxon>Craniata</taxon>
        <taxon>Vertebrata</taxon>
        <taxon>Euteleostomi</taxon>
        <taxon>Actinopterygii</taxon>
        <taxon>Neopterygii</taxon>
        <taxon>Teleostei</taxon>
        <taxon>Protacanthopterygii</taxon>
        <taxon>Esociformes</taxon>
        <taxon>Umbridae</taxon>
        <taxon>Umbra</taxon>
    </lineage>
</organism>
<feature type="compositionally biased region" description="Polar residues" evidence="1">
    <location>
        <begin position="98"/>
        <end position="113"/>
    </location>
</feature>
<proteinExistence type="predicted"/>
<gene>
    <name evidence="2" type="ORF">UPYG_G00137290</name>
</gene>
<sequence length="113" mass="12395">MERGPEAAFDVEAFFGCVCVAEYERERAEIVALDLLREGEGRGTGKKAPGVVAGHDNRTRVGGSLELLRDQVYDKGAPSPSAVRHLPEPFLEKIRTPPQGSRATSCRSQWREA</sequence>
<accession>A0ABD0XB01</accession>
<keyword evidence="3" id="KW-1185">Reference proteome</keyword>
<protein>
    <submittedName>
        <fullName evidence="2">Uncharacterized protein</fullName>
    </submittedName>
</protein>
<reference evidence="2 3" key="1">
    <citation type="submission" date="2024-06" db="EMBL/GenBank/DDBJ databases">
        <authorList>
            <person name="Pan Q."/>
            <person name="Wen M."/>
            <person name="Jouanno E."/>
            <person name="Zahm M."/>
            <person name="Klopp C."/>
            <person name="Cabau C."/>
            <person name="Louis A."/>
            <person name="Berthelot C."/>
            <person name="Parey E."/>
            <person name="Roest Crollius H."/>
            <person name="Montfort J."/>
            <person name="Robinson-Rechavi M."/>
            <person name="Bouchez O."/>
            <person name="Lampietro C."/>
            <person name="Lopez Roques C."/>
            <person name="Donnadieu C."/>
            <person name="Postlethwait J."/>
            <person name="Bobe J."/>
            <person name="Verreycken H."/>
            <person name="Guiguen Y."/>
        </authorList>
    </citation>
    <scope>NUCLEOTIDE SEQUENCE [LARGE SCALE GENOMIC DNA]</scope>
    <source>
        <strain evidence="2">Up_M1</strain>
        <tissue evidence="2">Testis</tissue>
    </source>
</reference>
<comment type="caution">
    <text evidence="2">The sequence shown here is derived from an EMBL/GenBank/DDBJ whole genome shotgun (WGS) entry which is preliminary data.</text>
</comment>
<evidence type="ECO:0000313" key="2">
    <source>
        <dbReference type="EMBL" id="KAL0984117.1"/>
    </source>
</evidence>
<dbReference type="AlphaFoldDB" id="A0ABD0XB01"/>